<keyword evidence="6 8" id="KW-0067">ATP-binding</keyword>
<dbReference type="SUPFAM" id="SSF52029">
    <property type="entry name" value="GroEL apical domain-like"/>
    <property type="match status" value="1"/>
</dbReference>
<dbReference type="PROSITE" id="PS00751">
    <property type="entry name" value="TCP1_2"/>
    <property type="match status" value="1"/>
</dbReference>
<dbReference type="OMA" id="HPAANMI"/>
<dbReference type="NCBIfam" id="TIGR02342">
    <property type="entry name" value="chap_CCT_delta"/>
    <property type="match status" value="1"/>
</dbReference>
<dbReference type="CDD" id="cd03338">
    <property type="entry name" value="TCP1_delta"/>
    <property type="match status" value="1"/>
</dbReference>
<dbReference type="InterPro" id="IPR054827">
    <property type="entry name" value="thermosome_alpha"/>
</dbReference>
<dbReference type="InterPro" id="IPR053374">
    <property type="entry name" value="TCP-1_chaperonin"/>
</dbReference>
<evidence type="ECO:0000256" key="5">
    <source>
        <dbReference type="ARBA" id="ARBA00022741"/>
    </source>
</evidence>
<evidence type="ECO:0000256" key="10">
    <source>
        <dbReference type="SAM" id="MobiDB-lite"/>
    </source>
</evidence>
<gene>
    <name evidence="11" type="ORF">AMSG_02911</name>
</gene>
<comment type="similarity">
    <text evidence="2 8">Belongs to the TCP-1 chaperonin family.</text>
</comment>
<keyword evidence="12" id="KW-1185">Reference proteome</keyword>
<dbReference type="InterPro" id="IPR017998">
    <property type="entry name" value="Chaperone_TCP-1"/>
</dbReference>
<dbReference type="InterPro" id="IPR002194">
    <property type="entry name" value="Chaperonin_TCP-1_CS"/>
</dbReference>
<dbReference type="EMBL" id="GL349442">
    <property type="protein sequence ID" value="KNC46454.1"/>
    <property type="molecule type" value="Genomic_DNA"/>
</dbReference>
<keyword evidence="5 8" id="KW-0547">Nucleotide-binding</keyword>
<dbReference type="InterPro" id="IPR002423">
    <property type="entry name" value="Cpn60/GroEL/TCP-1"/>
</dbReference>
<dbReference type="GO" id="GO:0005737">
    <property type="term" value="C:cytoplasm"/>
    <property type="evidence" value="ECO:0007669"/>
    <property type="project" value="UniProtKB-SubCell"/>
</dbReference>
<keyword evidence="4" id="KW-0963">Cytoplasm</keyword>
<sequence>MSAAASSSKSSGNMNFQEKDRENDVRVSNIVAAKAVADAVRTSLGPRGADKMLVDGKGDVTISNDGATIMSKMAVVHPVAKMLVELSRAQDVEAGDGTTSVVVLAGSLLAKSLELLEKGVHPTVIAEGYQQSLDYALDVLRGMALPLTLDDRESLLKAASTSLNSKIVSQYSSLLAPIAVDAVLKVINPELDNNVDLNEIKVVTKLGGTVDDTELVEGLVFTKLKIRAKAGGPQKVTNAKIGLIQFQLSPPKTDMENHIIVSSHVQMDRIIAQERKDVLKKVKAIKKSGCNVLLIQKSILRDAVSDLALHYLSKMKILVVTDVERADVEFICDTVGCSPISHIDHMSAEKLGTAGTVESLGTGANRYIKITDVPNPGKTVTILCRGSNKLMLAEAERSIHDALCVIRSLVKERFLVAGGGAPEMEVSQALDKHSRTIPGVKSYCMRAFAEAMEIIPYTLAENAGLSPIKIVTELRNQHAEGNAQAGINVRRGSITNMVDDAVIQPLLVSVSALKLAVECARGICKIDEIVSSK</sequence>
<dbReference type="AlphaFoldDB" id="A0A0L0D284"/>
<comment type="subcellular location">
    <subcellularLocation>
        <location evidence="1">Cytoplasm</location>
    </subcellularLocation>
</comment>
<accession>A0A0L0D284</accession>
<dbReference type="RefSeq" id="XP_013760745.1">
    <property type="nucleotide sequence ID" value="XM_013905291.1"/>
</dbReference>
<dbReference type="PROSITE" id="PS00750">
    <property type="entry name" value="TCP1_1"/>
    <property type="match status" value="1"/>
</dbReference>
<dbReference type="Proteomes" id="UP000054408">
    <property type="component" value="Unassembled WGS sequence"/>
</dbReference>
<dbReference type="eggNOG" id="KOG0358">
    <property type="taxonomic scope" value="Eukaryota"/>
</dbReference>
<feature type="region of interest" description="Disordered" evidence="10">
    <location>
        <begin position="1"/>
        <end position="21"/>
    </location>
</feature>
<name>A0A0L0D284_THETB</name>
<feature type="compositionally biased region" description="Low complexity" evidence="10">
    <location>
        <begin position="1"/>
        <end position="11"/>
    </location>
</feature>
<dbReference type="InterPro" id="IPR012717">
    <property type="entry name" value="Chap_CCT_delta"/>
</dbReference>
<dbReference type="NCBIfam" id="NF041083">
    <property type="entry name" value="thermosome_beta"/>
    <property type="match status" value="1"/>
</dbReference>
<dbReference type="Gene3D" id="3.30.260.10">
    <property type="entry name" value="TCP-1-like chaperonin intermediate domain"/>
    <property type="match status" value="1"/>
</dbReference>
<evidence type="ECO:0000256" key="1">
    <source>
        <dbReference type="ARBA" id="ARBA00004496"/>
    </source>
</evidence>
<dbReference type="InterPro" id="IPR027413">
    <property type="entry name" value="GROEL-like_equatorial_sf"/>
</dbReference>
<dbReference type="NCBIfam" id="NF041082">
    <property type="entry name" value="thermosome_alpha"/>
    <property type="match status" value="1"/>
</dbReference>
<proteinExistence type="inferred from homology"/>
<dbReference type="InterPro" id="IPR027410">
    <property type="entry name" value="TCP-1-like_intermed_sf"/>
</dbReference>
<dbReference type="STRING" id="461836.A0A0L0D284"/>
<dbReference type="GeneID" id="25562556"/>
<evidence type="ECO:0000256" key="9">
    <source>
        <dbReference type="RuleBase" id="RU004192"/>
    </source>
</evidence>
<evidence type="ECO:0000313" key="11">
    <source>
        <dbReference type="EMBL" id="KNC46454.1"/>
    </source>
</evidence>
<dbReference type="Pfam" id="PF00118">
    <property type="entry name" value="Cpn60_TCP1"/>
    <property type="match status" value="1"/>
</dbReference>
<evidence type="ECO:0000256" key="8">
    <source>
        <dbReference type="RuleBase" id="RU004187"/>
    </source>
</evidence>
<evidence type="ECO:0000256" key="3">
    <source>
        <dbReference type="ARBA" id="ARBA00016107"/>
    </source>
</evidence>
<dbReference type="SUPFAM" id="SSF54849">
    <property type="entry name" value="GroEL-intermediate domain like"/>
    <property type="match status" value="1"/>
</dbReference>
<evidence type="ECO:0000256" key="7">
    <source>
        <dbReference type="ARBA" id="ARBA00023186"/>
    </source>
</evidence>
<keyword evidence="7 8" id="KW-0143">Chaperone</keyword>
<evidence type="ECO:0000313" key="12">
    <source>
        <dbReference type="Proteomes" id="UP000054408"/>
    </source>
</evidence>
<dbReference type="FunFam" id="3.50.7.10:FF:000010">
    <property type="entry name" value="T-complex protein 1 subunit delta"/>
    <property type="match status" value="1"/>
</dbReference>
<evidence type="ECO:0000256" key="6">
    <source>
        <dbReference type="ARBA" id="ARBA00022840"/>
    </source>
</evidence>
<evidence type="ECO:0000256" key="2">
    <source>
        <dbReference type="ARBA" id="ARBA00008020"/>
    </source>
</evidence>
<dbReference type="OrthoDB" id="10248520at2759"/>
<dbReference type="GO" id="GO:0005524">
    <property type="term" value="F:ATP binding"/>
    <property type="evidence" value="ECO:0007669"/>
    <property type="project" value="UniProtKB-KW"/>
</dbReference>
<dbReference type="Gene3D" id="1.10.560.10">
    <property type="entry name" value="GroEL-like equatorial domain"/>
    <property type="match status" value="1"/>
</dbReference>
<protein>
    <recommendedName>
        <fullName evidence="3 9">T-complex protein 1 subunit delta</fullName>
    </recommendedName>
</protein>
<dbReference type="Gene3D" id="3.50.7.10">
    <property type="entry name" value="GroEL"/>
    <property type="match status" value="1"/>
</dbReference>
<reference evidence="11 12" key="1">
    <citation type="submission" date="2010-05" db="EMBL/GenBank/DDBJ databases">
        <title>The Genome Sequence of Thecamonas trahens ATCC 50062.</title>
        <authorList>
            <consortium name="The Broad Institute Genome Sequencing Platform"/>
            <person name="Russ C."/>
            <person name="Cuomo C."/>
            <person name="Shea T."/>
            <person name="Young S.K."/>
            <person name="Zeng Q."/>
            <person name="Koehrsen M."/>
            <person name="Haas B."/>
            <person name="Borodovsky M."/>
            <person name="Guigo R."/>
            <person name="Alvarado L."/>
            <person name="Berlin A."/>
            <person name="Bochicchio J."/>
            <person name="Borenstein D."/>
            <person name="Chapman S."/>
            <person name="Chen Z."/>
            <person name="Freedman E."/>
            <person name="Gellesch M."/>
            <person name="Goldberg J."/>
            <person name="Griggs A."/>
            <person name="Gujja S."/>
            <person name="Heilman E."/>
            <person name="Heiman D."/>
            <person name="Hepburn T."/>
            <person name="Howarth C."/>
            <person name="Jen D."/>
            <person name="Larson L."/>
            <person name="Mehta T."/>
            <person name="Park D."/>
            <person name="Pearson M."/>
            <person name="Roberts A."/>
            <person name="Saif S."/>
            <person name="Shenoy N."/>
            <person name="Sisk P."/>
            <person name="Stolte C."/>
            <person name="Sykes S."/>
            <person name="Thomson T."/>
            <person name="Walk T."/>
            <person name="White J."/>
            <person name="Yandava C."/>
            <person name="Burger G."/>
            <person name="Gray M.W."/>
            <person name="Holland P.W.H."/>
            <person name="King N."/>
            <person name="Lang F.B.F."/>
            <person name="Roger A.J."/>
            <person name="Ruiz-Trillo I."/>
            <person name="Lander E."/>
            <person name="Nusbaum C."/>
        </authorList>
    </citation>
    <scope>NUCLEOTIDE SEQUENCE [LARGE SCALE GENOMIC DNA]</scope>
    <source>
        <strain evidence="11 12">ATCC 50062</strain>
    </source>
</reference>
<dbReference type="GO" id="GO:0140662">
    <property type="term" value="F:ATP-dependent protein folding chaperone"/>
    <property type="evidence" value="ECO:0007669"/>
    <property type="project" value="InterPro"/>
</dbReference>
<organism evidence="11 12">
    <name type="scientific">Thecamonas trahens ATCC 50062</name>
    <dbReference type="NCBI Taxonomy" id="461836"/>
    <lineage>
        <taxon>Eukaryota</taxon>
        <taxon>Apusozoa</taxon>
        <taxon>Apusomonadida</taxon>
        <taxon>Apusomonadidae</taxon>
        <taxon>Thecamonas</taxon>
    </lineage>
</organism>
<dbReference type="PROSITE" id="PS00995">
    <property type="entry name" value="TCP1_3"/>
    <property type="match status" value="1"/>
</dbReference>
<evidence type="ECO:0000256" key="4">
    <source>
        <dbReference type="ARBA" id="ARBA00022490"/>
    </source>
</evidence>
<dbReference type="SUPFAM" id="SSF48592">
    <property type="entry name" value="GroEL equatorial domain-like"/>
    <property type="match status" value="1"/>
</dbReference>
<dbReference type="PANTHER" id="PTHR11353">
    <property type="entry name" value="CHAPERONIN"/>
    <property type="match status" value="1"/>
</dbReference>
<dbReference type="PRINTS" id="PR00304">
    <property type="entry name" value="TCOMPLEXTCP1"/>
</dbReference>
<dbReference type="GO" id="GO:0016887">
    <property type="term" value="F:ATP hydrolysis activity"/>
    <property type="evidence" value="ECO:0007669"/>
    <property type="project" value="InterPro"/>
</dbReference>
<dbReference type="InterPro" id="IPR027409">
    <property type="entry name" value="GroEL-like_apical_dom_sf"/>
</dbReference>
<dbReference type="GO" id="GO:0051082">
    <property type="term" value="F:unfolded protein binding"/>
    <property type="evidence" value="ECO:0007669"/>
    <property type="project" value="InterPro"/>
</dbReference>